<dbReference type="InterPro" id="IPR045889">
    <property type="entry name" value="MES/HNL"/>
</dbReference>
<dbReference type="EMBL" id="AAMO01000011">
    <property type="protein sequence ID" value="EAQ01697.1"/>
    <property type="molecule type" value="Genomic_DNA"/>
</dbReference>
<dbReference type="PANTHER" id="PTHR10992">
    <property type="entry name" value="METHYLESTERASE FAMILY MEMBER"/>
    <property type="match status" value="1"/>
</dbReference>
<dbReference type="RefSeq" id="WP_009807145.1">
    <property type="nucleotide sequence ID" value="NZ_CH724131.1"/>
</dbReference>
<dbReference type="GO" id="GO:0080032">
    <property type="term" value="F:methyl jasmonate esterase activity"/>
    <property type="evidence" value="ECO:0007669"/>
    <property type="project" value="TreeGrafter"/>
</dbReference>
<evidence type="ECO:0000259" key="1">
    <source>
        <dbReference type="Pfam" id="PF12697"/>
    </source>
</evidence>
<organism evidence="2 3">
    <name type="scientific">Pseudooceanicola batsensis (strain ATCC BAA-863 / DSM 15984 / KCTC 12145 / HTCC2597)</name>
    <name type="common">Oceanicola batsensis</name>
    <dbReference type="NCBI Taxonomy" id="252305"/>
    <lineage>
        <taxon>Bacteria</taxon>
        <taxon>Pseudomonadati</taxon>
        <taxon>Pseudomonadota</taxon>
        <taxon>Alphaproteobacteria</taxon>
        <taxon>Rhodobacterales</taxon>
        <taxon>Paracoccaceae</taxon>
        <taxon>Pseudooceanicola</taxon>
    </lineage>
</organism>
<proteinExistence type="predicted"/>
<dbReference type="InterPro" id="IPR029058">
    <property type="entry name" value="AB_hydrolase_fold"/>
</dbReference>
<dbReference type="HOGENOM" id="CLU_046066_0_1_5"/>
<dbReference type="eggNOG" id="COG2267">
    <property type="taxonomic scope" value="Bacteria"/>
</dbReference>
<gene>
    <name evidence="2" type="ORF">OB2597_14676</name>
</gene>
<feature type="domain" description="AB hydrolase-1" evidence="1">
    <location>
        <begin position="5"/>
        <end position="222"/>
    </location>
</feature>
<accession>A3U297</accession>
<dbReference type="Gene3D" id="3.40.50.1820">
    <property type="entry name" value="alpha/beta hydrolase"/>
    <property type="match status" value="1"/>
</dbReference>
<protein>
    <submittedName>
        <fullName evidence="2">Esterase EstC, putative</fullName>
    </submittedName>
</protein>
<evidence type="ECO:0000313" key="3">
    <source>
        <dbReference type="Proteomes" id="UP000004318"/>
    </source>
</evidence>
<dbReference type="Proteomes" id="UP000004318">
    <property type="component" value="Unassembled WGS sequence"/>
</dbReference>
<dbReference type="PANTHER" id="PTHR10992:SF1086">
    <property type="entry name" value="AB HYDROLASE-1 DOMAIN-CONTAINING PROTEIN"/>
    <property type="match status" value="1"/>
</dbReference>
<name>A3U297_PSEBH</name>
<dbReference type="Pfam" id="PF12697">
    <property type="entry name" value="Abhydrolase_6"/>
    <property type="match status" value="1"/>
</dbReference>
<evidence type="ECO:0000313" key="2">
    <source>
        <dbReference type="EMBL" id="EAQ01697.1"/>
    </source>
</evidence>
<keyword evidence="3" id="KW-1185">Reference proteome</keyword>
<sequence length="230" mass="24487">MAQFILVHGACHGAWCWRDVIPALESRGHAVRAVDMPGRGGGVAGLTLKDQAEAILSAYEGQAVLVGHSAGGFSISAAAEQAPERVSRLIYVAALRPANGDRLGQRMQALTGERADLPLVVAKDRLSYCFDTEGAGPVLYNGASQADMDWALPQIRHEPSGPHREAISLGDNHAGVPASFVICTEDRMIPAVDQERMAADLTDVVRMETGHSPFLSDPDRLAGHLARMAC</sequence>
<reference evidence="2 3" key="1">
    <citation type="journal article" date="2010" name="J. Bacteriol.">
        <title>Genome sequences of Oceanicola granulosus HTCC2516(T) and Oceanicola batsensis HTCC2597(TDelta).</title>
        <authorList>
            <person name="Thrash J.C."/>
            <person name="Cho J.C."/>
            <person name="Vergin K.L."/>
            <person name="Giovannoni S.J."/>
        </authorList>
    </citation>
    <scope>NUCLEOTIDE SEQUENCE [LARGE SCALE GENOMIC DNA]</scope>
    <source>
        <strain evidence="3">ATCC BAA-863 / DSM 15984 / KCTC 12145 / HTCC2597</strain>
    </source>
</reference>
<dbReference type="OrthoDB" id="9814966at2"/>
<dbReference type="InterPro" id="IPR000073">
    <property type="entry name" value="AB_hydrolase_1"/>
</dbReference>
<dbReference type="AlphaFoldDB" id="A3U297"/>
<dbReference type="STRING" id="252305.OB2597_14676"/>
<dbReference type="SUPFAM" id="SSF53474">
    <property type="entry name" value="alpha/beta-Hydrolases"/>
    <property type="match status" value="1"/>
</dbReference>
<dbReference type="GO" id="GO:0080030">
    <property type="term" value="F:methyl indole-3-acetate esterase activity"/>
    <property type="evidence" value="ECO:0007669"/>
    <property type="project" value="TreeGrafter"/>
</dbReference>
<comment type="caution">
    <text evidence="2">The sequence shown here is derived from an EMBL/GenBank/DDBJ whole genome shotgun (WGS) entry which is preliminary data.</text>
</comment>
<dbReference type="ESTHER" id="9rhob-a3u297">
    <property type="family name" value="HNLyase_Bact"/>
</dbReference>